<evidence type="ECO:0000256" key="7">
    <source>
        <dbReference type="ARBA" id="ARBA00023163"/>
    </source>
</evidence>
<dbReference type="Pfam" id="PF09733">
    <property type="entry name" value="VEFS-Box"/>
    <property type="match status" value="1"/>
</dbReference>
<evidence type="ECO:0000259" key="10">
    <source>
        <dbReference type="Pfam" id="PF23320"/>
    </source>
</evidence>
<dbReference type="InterPro" id="IPR019135">
    <property type="entry name" value="Polycomb_protein_VEFS-Box"/>
</dbReference>
<dbReference type="GO" id="GO:0031490">
    <property type="term" value="F:chromatin DNA binding"/>
    <property type="evidence" value="ECO:0007669"/>
    <property type="project" value="TreeGrafter"/>
</dbReference>
<feature type="region of interest" description="Disordered" evidence="8">
    <location>
        <begin position="304"/>
        <end position="327"/>
    </location>
</feature>
<keyword evidence="12" id="KW-1185">Reference proteome</keyword>
<evidence type="ECO:0000256" key="3">
    <source>
        <dbReference type="ARBA" id="ARBA00022771"/>
    </source>
</evidence>
<dbReference type="PANTHER" id="PTHR22597">
    <property type="entry name" value="POLYCOMB GROUP PROTEIN"/>
    <property type="match status" value="1"/>
</dbReference>
<accession>A0A671UP89</accession>
<keyword evidence="6" id="KW-0805">Transcription regulation</keyword>
<evidence type="ECO:0000313" key="12">
    <source>
        <dbReference type="Proteomes" id="UP000472265"/>
    </source>
</evidence>
<dbReference type="GO" id="GO:0016586">
    <property type="term" value="C:RSC-type complex"/>
    <property type="evidence" value="ECO:0007669"/>
    <property type="project" value="TreeGrafter"/>
</dbReference>
<feature type="region of interest" description="Disordered" evidence="8">
    <location>
        <begin position="148"/>
        <end position="170"/>
    </location>
</feature>
<dbReference type="AlphaFoldDB" id="A0A671UP89"/>
<evidence type="ECO:0000313" key="11">
    <source>
        <dbReference type="Ensembl" id="ENSSAUP00010015733.1"/>
    </source>
</evidence>
<dbReference type="GO" id="GO:0006325">
    <property type="term" value="P:chromatin organization"/>
    <property type="evidence" value="ECO:0007669"/>
    <property type="project" value="UniProtKB-KW"/>
</dbReference>
<keyword evidence="3" id="KW-0863">Zinc-finger</keyword>
<sequence>MLKGIHSKQKVGAAGSGASCKANGAVYPASSAMMNSVKKPKMEQIQADHELFLQAFEKPTQIYRFLRTRNLIAPIFLHRTLTFMSHRNGRTNARSLSSHLQLTFTGFFHKDEKPSQNSENEQNSVSLEVLLVKVCHKKRKDVSCPIKQVPTGKKQVPLNPDTNQTKPGSYPSLLVSSNEFEPSNSHMVKSYSLLFRVSRTGRRDTNDVTDTPSRKKRSSSHRDEGETTETYVAQMTVFDKNRRLQLLDGEYEVSMQGMEDSPVSKKRATWETILDGKRLPPFETFSQGPTLQFMLRWTGDASGKSTAPVAKPLSTRNSDSSGPMETRTSNHRAALMAVKESVSTDIQTRKEQVPCEPRQKLRIFYQFLYNNNTRQQTEARDDLHCPWCTLNCSKLYSLLKHLKLSHSRFIFNYVPHPKGARIDVSINECYDGSYVGNPQDIHSQPGFAFSRNGPVKRTAVTHILVCRPKRTKPSLSEFLETEDGELEQQRTYVSGHNRLYFHSDSCMPLRPQEMDLDSEDERDPEWLREKTATQLDEFTDVNEGEKEVMKLWNLHVMKHGFIADNQMNQAIMLFAENRGAHIIRRNLCRNFLLHLVSMHDFNLVSTATIDRAMSLLMWHDCLWYVLVQDNCIKTTVKLYW</sequence>
<gene>
    <name evidence="11" type="primary">SUZ12</name>
    <name evidence="11" type="synonym">suz12b</name>
</gene>
<feature type="domain" description="Polycomb protein VEFS-Box" evidence="9">
    <location>
        <begin position="488"/>
        <end position="609"/>
    </location>
</feature>
<reference evidence="11" key="1">
    <citation type="submission" date="2021-04" db="EMBL/GenBank/DDBJ databases">
        <authorList>
            <consortium name="Wellcome Sanger Institute Data Sharing"/>
        </authorList>
    </citation>
    <scope>NUCLEOTIDE SEQUENCE [LARGE SCALE GENOMIC DNA]</scope>
</reference>
<feature type="compositionally biased region" description="Polar residues" evidence="8">
    <location>
        <begin position="314"/>
        <end position="327"/>
    </location>
</feature>
<dbReference type="GO" id="GO:0008270">
    <property type="term" value="F:zinc ion binding"/>
    <property type="evidence" value="ECO:0007669"/>
    <property type="project" value="UniProtKB-KW"/>
</dbReference>
<dbReference type="GeneTree" id="ENSGT00390000012364"/>
<comment type="similarity">
    <text evidence="1">Belongs to the VEFS (VRN2-EMF2-FIS2-SU(Z)12) family.</text>
</comment>
<proteinExistence type="inferred from homology"/>
<evidence type="ECO:0000256" key="4">
    <source>
        <dbReference type="ARBA" id="ARBA00022833"/>
    </source>
</evidence>
<evidence type="ECO:0000256" key="2">
    <source>
        <dbReference type="ARBA" id="ARBA00022723"/>
    </source>
</evidence>
<keyword evidence="7" id="KW-0804">Transcription</keyword>
<reference evidence="11" key="3">
    <citation type="submission" date="2025-09" db="UniProtKB">
        <authorList>
            <consortium name="Ensembl"/>
        </authorList>
    </citation>
    <scope>IDENTIFICATION</scope>
</reference>
<dbReference type="Ensembl" id="ENSSAUT00010016679.1">
    <property type="protein sequence ID" value="ENSSAUP00010015733.1"/>
    <property type="gene ID" value="ENSSAUG00010005716.1"/>
</dbReference>
<keyword evidence="5" id="KW-0156">Chromatin regulator</keyword>
<feature type="domain" description="Polycomb protein SUZ12-like zinc finger" evidence="10">
    <location>
        <begin position="362"/>
        <end position="429"/>
    </location>
</feature>
<evidence type="ECO:0000256" key="1">
    <source>
        <dbReference type="ARBA" id="ARBA00007416"/>
    </source>
</evidence>
<organism evidence="11 12">
    <name type="scientific">Sparus aurata</name>
    <name type="common">Gilthead sea bream</name>
    <dbReference type="NCBI Taxonomy" id="8175"/>
    <lineage>
        <taxon>Eukaryota</taxon>
        <taxon>Metazoa</taxon>
        <taxon>Chordata</taxon>
        <taxon>Craniata</taxon>
        <taxon>Vertebrata</taxon>
        <taxon>Euteleostomi</taxon>
        <taxon>Actinopterygii</taxon>
        <taxon>Neopterygii</taxon>
        <taxon>Teleostei</taxon>
        <taxon>Neoteleostei</taxon>
        <taxon>Acanthomorphata</taxon>
        <taxon>Eupercaria</taxon>
        <taxon>Spariformes</taxon>
        <taxon>Sparidae</taxon>
        <taxon>Sparus</taxon>
    </lineage>
</organism>
<dbReference type="Pfam" id="PF23320">
    <property type="entry name" value="Zn_SUZ12"/>
    <property type="match status" value="1"/>
</dbReference>
<dbReference type="CDD" id="cd21750">
    <property type="entry name" value="ZnB-Zn_SUZ12"/>
    <property type="match status" value="1"/>
</dbReference>
<dbReference type="InterPro" id="IPR057540">
    <property type="entry name" value="Znf_SUZ12"/>
</dbReference>
<keyword evidence="4" id="KW-0862">Zinc</keyword>
<evidence type="ECO:0000256" key="6">
    <source>
        <dbReference type="ARBA" id="ARBA00023015"/>
    </source>
</evidence>
<evidence type="ECO:0000259" key="9">
    <source>
        <dbReference type="Pfam" id="PF09733"/>
    </source>
</evidence>
<name>A0A671UP89_SPAAU</name>
<reference evidence="11" key="2">
    <citation type="submission" date="2025-08" db="UniProtKB">
        <authorList>
            <consortium name="Ensembl"/>
        </authorList>
    </citation>
    <scope>IDENTIFICATION</scope>
</reference>
<dbReference type="Proteomes" id="UP000472265">
    <property type="component" value="Chromosome 1"/>
</dbReference>
<dbReference type="PANTHER" id="PTHR22597:SF0">
    <property type="entry name" value="POLYCOMB PROTEIN SUZ12"/>
    <property type="match status" value="1"/>
</dbReference>
<keyword evidence="2" id="KW-0479">Metal-binding</keyword>
<dbReference type="CDD" id="cd21740">
    <property type="entry name" value="C2_II_SUZ12"/>
    <property type="match status" value="1"/>
</dbReference>
<evidence type="ECO:0000256" key="8">
    <source>
        <dbReference type="SAM" id="MobiDB-lite"/>
    </source>
</evidence>
<protein>
    <submittedName>
        <fullName evidence="11">SUZ12 polycomb repressive complex 2 subunit b</fullName>
    </submittedName>
</protein>
<feature type="region of interest" description="Disordered" evidence="8">
    <location>
        <begin position="203"/>
        <end position="228"/>
    </location>
</feature>
<dbReference type="GO" id="GO:0035098">
    <property type="term" value="C:ESC/E(Z) complex"/>
    <property type="evidence" value="ECO:0007669"/>
    <property type="project" value="TreeGrafter"/>
</dbReference>
<evidence type="ECO:0000256" key="5">
    <source>
        <dbReference type="ARBA" id="ARBA00022853"/>
    </source>
</evidence>
<dbReference type="CDD" id="cd21551">
    <property type="entry name" value="VEFS-box_SUZ12"/>
    <property type="match status" value="1"/>
</dbReference>